<dbReference type="SMART" id="SM00530">
    <property type="entry name" value="HTH_XRE"/>
    <property type="match status" value="1"/>
</dbReference>
<dbReference type="CDD" id="cd00093">
    <property type="entry name" value="HTH_XRE"/>
    <property type="match status" value="1"/>
</dbReference>
<accession>A0A8J6JJZ3</accession>
<dbReference type="Proteomes" id="UP000607645">
    <property type="component" value="Unassembled WGS sequence"/>
</dbReference>
<keyword evidence="1" id="KW-0238">DNA-binding</keyword>
<comment type="caution">
    <text evidence="3">The sequence shown here is derived from an EMBL/GenBank/DDBJ whole genome shotgun (WGS) entry which is preliminary data.</text>
</comment>
<dbReference type="PANTHER" id="PTHR46558">
    <property type="entry name" value="TRACRIPTIONAL REGULATORY PROTEIN-RELATED-RELATED"/>
    <property type="match status" value="1"/>
</dbReference>
<feature type="domain" description="HTH cro/C1-type" evidence="2">
    <location>
        <begin position="5"/>
        <end position="59"/>
    </location>
</feature>
<dbReference type="Gene3D" id="1.10.260.40">
    <property type="entry name" value="lambda repressor-like DNA-binding domains"/>
    <property type="match status" value="1"/>
</dbReference>
<evidence type="ECO:0000259" key="2">
    <source>
        <dbReference type="PROSITE" id="PS50943"/>
    </source>
</evidence>
<organism evidence="3 4">
    <name type="scientific">Lawsonibacter faecis</name>
    <dbReference type="NCBI Taxonomy" id="2763052"/>
    <lineage>
        <taxon>Bacteria</taxon>
        <taxon>Bacillati</taxon>
        <taxon>Bacillota</taxon>
        <taxon>Clostridia</taxon>
        <taxon>Eubacteriales</taxon>
        <taxon>Oscillospiraceae</taxon>
        <taxon>Lawsonibacter</taxon>
    </lineage>
</organism>
<evidence type="ECO:0000313" key="3">
    <source>
        <dbReference type="EMBL" id="MBC5736109.1"/>
    </source>
</evidence>
<dbReference type="GO" id="GO:0003677">
    <property type="term" value="F:DNA binding"/>
    <property type="evidence" value="ECO:0007669"/>
    <property type="project" value="UniProtKB-KW"/>
</dbReference>
<sequence length="71" mass="7652">MAVKVAARRKELGMTQMELARAAGVGQHTVSDIETGRHIPKVDVAILICRALDRAVEELFVVDGQGNAKPI</sequence>
<dbReference type="InterPro" id="IPR010982">
    <property type="entry name" value="Lambda_DNA-bd_dom_sf"/>
</dbReference>
<reference evidence="3" key="1">
    <citation type="submission" date="2020-08" db="EMBL/GenBank/DDBJ databases">
        <title>Genome public.</title>
        <authorList>
            <person name="Liu C."/>
            <person name="Sun Q."/>
        </authorList>
    </citation>
    <scope>NUCLEOTIDE SEQUENCE</scope>
    <source>
        <strain evidence="3">NSJ-52</strain>
    </source>
</reference>
<protein>
    <submittedName>
        <fullName evidence="3">Helix-turn-helix transcriptional regulator</fullName>
    </submittedName>
</protein>
<dbReference type="PROSITE" id="PS50943">
    <property type="entry name" value="HTH_CROC1"/>
    <property type="match status" value="1"/>
</dbReference>
<dbReference type="SUPFAM" id="SSF47413">
    <property type="entry name" value="lambda repressor-like DNA-binding domains"/>
    <property type="match status" value="1"/>
</dbReference>
<gene>
    <name evidence="3" type="ORF">H8S62_03675</name>
</gene>
<dbReference type="RefSeq" id="WP_186918506.1">
    <property type="nucleotide sequence ID" value="NZ_JACOPQ010000002.1"/>
</dbReference>
<evidence type="ECO:0000313" key="4">
    <source>
        <dbReference type="Proteomes" id="UP000607645"/>
    </source>
</evidence>
<keyword evidence="4" id="KW-1185">Reference proteome</keyword>
<dbReference type="AlphaFoldDB" id="A0A8J6JJZ3"/>
<dbReference type="EMBL" id="JACOPQ010000002">
    <property type="protein sequence ID" value="MBC5736109.1"/>
    <property type="molecule type" value="Genomic_DNA"/>
</dbReference>
<name>A0A8J6JJZ3_9FIRM</name>
<dbReference type="Pfam" id="PF01381">
    <property type="entry name" value="HTH_3"/>
    <property type="match status" value="1"/>
</dbReference>
<dbReference type="InterPro" id="IPR001387">
    <property type="entry name" value="Cro/C1-type_HTH"/>
</dbReference>
<evidence type="ECO:0000256" key="1">
    <source>
        <dbReference type="ARBA" id="ARBA00023125"/>
    </source>
</evidence>
<dbReference type="PANTHER" id="PTHR46558:SF4">
    <property type="entry name" value="DNA-BIDING PHAGE PROTEIN"/>
    <property type="match status" value="1"/>
</dbReference>
<proteinExistence type="predicted"/>